<evidence type="ECO:0000313" key="1">
    <source>
        <dbReference type="EMBL" id="MEE1674538.1"/>
    </source>
</evidence>
<keyword evidence="2" id="KW-1185">Reference proteome</keyword>
<dbReference type="Pfam" id="PF10678">
    <property type="entry name" value="DUF2492"/>
    <property type="match status" value="1"/>
</dbReference>
<dbReference type="EMBL" id="JAYDYW010000008">
    <property type="protein sequence ID" value="MEE1674538.1"/>
    <property type="molecule type" value="Genomic_DNA"/>
</dbReference>
<comment type="caution">
    <text evidence="1">The sequence shown here is derived from an EMBL/GenBank/DDBJ whole genome shotgun (WGS) entry which is preliminary data.</text>
</comment>
<reference evidence="1 2" key="2">
    <citation type="submission" date="2023-12" db="EMBL/GenBank/DDBJ databases">
        <authorList>
            <consortium name="Cladostephus spongiosus"/>
            <person name="Lorente B."/>
            <person name="Cabral C."/>
            <person name="Frias J."/>
            <person name="Faria J."/>
            <person name="Toubarro D."/>
        </authorList>
    </citation>
    <scope>NUCLEOTIDE SEQUENCE [LARGE SCALE GENOMIC DNA]</scope>
    <source>
        <strain evidence="1 2">ZMCS4</strain>
    </source>
</reference>
<dbReference type="RefSeq" id="WP_329775632.1">
    <property type="nucleotide sequence ID" value="NZ_JAYDYW010000008.1"/>
</dbReference>
<name>A0ABU7G554_9ALTE</name>
<dbReference type="Proteomes" id="UP001310248">
    <property type="component" value="Unassembled WGS sequence"/>
</dbReference>
<proteinExistence type="predicted"/>
<reference evidence="2" key="1">
    <citation type="submission" date="2023-07" db="EMBL/GenBank/DDBJ databases">
        <title>Draft genome sequence of Agarivorans aestuarii strain ZMCS4, a CAZymes producing bacteria isolated from the marine brown algae Clodostephus spongiosus.</title>
        <authorList>
            <person name="Lorente B."/>
            <person name="Cabral C."/>
            <person name="Frias J."/>
            <person name="Faria J."/>
            <person name="Toubarro D."/>
        </authorList>
    </citation>
    <scope>NUCLEOTIDE SEQUENCE [LARGE SCALE GENOMIC DNA]</scope>
    <source>
        <strain evidence="2">ZMCS4</strain>
    </source>
</reference>
<dbReference type="NCBIfam" id="TIGR03853">
    <property type="entry name" value="matur_matur"/>
    <property type="match status" value="1"/>
</dbReference>
<evidence type="ECO:0000313" key="2">
    <source>
        <dbReference type="Proteomes" id="UP001310248"/>
    </source>
</evidence>
<gene>
    <name evidence="1" type="ORF">SNR37_003981</name>
</gene>
<organism evidence="1 2">
    <name type="scientific">Agarivorans aestuarii</name>
    <dbReference type="NCBI Taxonomy" id="1563703"/>
    <lineage>
        <taxon>Bacteria</taxon>
        <taxon>Pseudomonadati</taxon>
        <taxon>Pseudomonadota</taxon>
        <taxon>Gammaproteobacteria</taxon>
        <taxon>Alteromonadales</taxon>
        <taxon>Alteromonadaceae</taxon>
        <taxon>Agarivorans</taxon>
    </lineage>
</organism>
<accession>A0ABU7G554</accession>
<protein>
    <submittedName>
        <fullName evidence="1">YecH family protein</fullName>
    </submittedName>
</protein>
<dbReference type="InterPro" id="IPR019620">
    <property type="entry name" value="Metal-bd_prot_put"/>
</dbReference>
<sequence>MSQSIHGHQVMQLMLEQGGSFTSASLEALMKETFGEDSQYHTCSKKEMNAQQLIVFLAERGKFIEAKQGFTTAESKICSHK</sequence>